<evidence type="ECO:0000313" key="8">
    <source>
        <dbReference type="EMBL" id="MBU7598940.1"/>
    </source>
</evidence>
<evidence type="ECO:0000256" key="4">
    <source>
        <dbReference type="ARBA" id="ARBA00022679"/>
    </source>
</evidence>
<dbReference type="PANTHER" id="PTHR45436:SF5">
    <property type="entry name" value="SENSOR HISTIDINE KINASE TRCS"/>
    <property type="match status" value="1"/>
</dbReference>
<evidence type="ECO:0000256" key="6">
    <source>
        <dbReference type="SAM" id="MobiDB-lite"/>
    </source>
</evidence>
<feature type="compositionally biased region" description="Basic and acidic residues" evidence="6">
    <location>
        <begin position="300"/>
        <end position="316"/>
    </location>
</feature>
<evidence type="ECO:0000256" key="5">
    <source>
        <dbReference type="ARBA" id="ARBA00022777"/>
    </source>
</evidence>
<dbReference type="EMBL" id="JAELVF020000001">
    <property type="protein sequence ID" value="MBU7598940.1"/>
    <property type="molecule type" value="Genomic_DNA"/>
</dbReference>
<protein>
    <recommendedName>
        <fullName evidence="2">histidine kinase</fullName>
        <ecNumber evidence="2">2.7.13.3</ecNumber>
    </recommendedName>
</protein>
<dbReference type="SUPFAM" id="SSF55874">
    <property type="entry name" value="ATPase domain of HSP90 chaperone/DNA topoisomerase II/histidine kinase"/>
    <property type="match status" value="1"/>
</dbReference>
<keyword evidence="8" id="KW-0547">Nucleotide-binding</keyword>
<dbReference type="GO" id="GO:0004673">
    <property type="term" value="F:protein histidine kinase activity"/>
    <property type="evidence" value="ECO:0007669"/>
    <property type="project" value="UniProtKB-EC"/>
</dbReference>
<dbReference type="GO" id="GO:0000160">
    <property type="term" value="P:phosphorelay signal transduction system"/>
    <property type="evidence" value="ECO:0007669"/>
    <property type="project" value="TreeGrafter"/>
</dbReference>
<comment type="caution">
    <text evidence="8">The sequence shown here is derived from an EMBL/GenBank/DDBJ whole genome shotgun (WGS) entry which is preliminary data.</text>
</comment>
<accession>A0A949N2H4</accession>
<dbReference type="Gene3D" id="3.30.565.10">
    <property type="entry name" value="Histidine kinase-like ATPase, C-terminal domain"/>
    <property type="match status" value="1"/>
</dbReference>
<dbReference type="PANTHER" id="PTHR45436">
    <property type="entry name" value="SENSOR HISTIDINE KINASE YKOH"/>
    <property type="match status" value="1"/>
</dbReference>
<dbReference type="AlphaFoldDB" id="A0A949N2H4"/>
<comment type="catalytic activity">
    <reaction evidence="1">
        <text>ATP + protein L-histidine = ADP + protein N-phospho-L-histidine.</text>
        <dbReference type="EC" id="2.7.13.3"/>
    </reaction>
</comment>
<keyword evidence="5" id="KW-0418">Kinase</keyword>
<dbReference type="Proteomes" id="UP000694501">
    <property type="component" value="Unassembled WGS sequence"/>
</dbReference>
<dbReference type="EC" id="2.7.13.3" evidence="2"/>
<keyword evidence="8" id="KW-0067">ATP-binding</keyword>
<evidence type="ECO:0000313" key="9">
    <source>
        <dbReference type="Proteomes" id="UP000694501"/>
    </source>
</evidence>
<dbReference type="Pfam" id="PF02518">
    <property type="entry name" value="HATPase_c"/>
    <property type="match status" value="1"/>
</dbReference>
<dbReference type="RefSeq" id="WP_211040277.1">
    <property type="nucleotide sequence ID" value="NZ_JAELVF020000001.1"/>
</dbReference>
<organism evidence="8 9">
    <name type="scientific">Streptomyces tardus</name>
    <dbReference type="NCBI Taxonomy" id="2780544"/>
    <lineage>
        <taxon>Bacteria</taxon>
        <taxon>Bacillati</taxon>
        <taxon>Actinomycetota</taxon>
        <taxon>Actinomycetes</taxon>
        <taxon>Kitasatosporales</taxon>
        <taxon>Streptomycetaceae</taxon>
        <taxon>Streptomyces</taxon>
    </lineage>
</organism>
<feature type="domain" description="Histidine kinase/HSP90-like ATPase" evidence="7">
    <location>
        <begin position="182"/>
        <end position="286"/>
    </location>
</feature>
<dbReference type="InterPro" id="IPR036890">
    <property type="entry name" value="HATPase_C_sf"/>
</dbReference>
<proteinExistence type="predicted"/>
<keyword evidence="3" id="KW-0597">Phosphoprotein</keyword>
<dbReference type="GO" id="GO:0005886">
    <property type="term" value="C:plasma membrane"/>
    <property type="evidence" value="ECO:0007669"/>
    <property type="project" value="TreeGrafter"/>
</dbReference>
<keyword evidence="4" id="KW-0808">Transferase</keyword>
<feature type="region of interest" description="Disordered" evidence="6">
    <location>
        <begin position="292"/>
        <end position="354"/>
    </location>
</feature>
<evidence type="ECO:0000259" key="7">
    <source>
        <dbReference type="Pfam" id="PF02518"/>
    </source>
</evidence>
<evidence type="ECO:0000256" key="2">
    <source>
        <dbReference type="ARBA" id="ARBA00012438"/>
    </source>
</evidence>
<evidence type="ECO:0000256" key="3">
    <source>
        <dbReference type="ARBA" id="ARBA00022553"/>
    </source>
</evidence>
<name>A0A949N2H4_9ACTN</name>
<reference evidence="8" key="1">
    <citation type="submission" date="2021-06" db="EMBL/GenBank/DDBJ databases">
        <title>Sequencing of actinobacteria type strains.</title>
        <authorList>
            <person name="Nguyen G.-S."/>
            <person name="Wentzel A."/>
        </authorList>
    </citation>
    <scope>NUCLEOTIDE SEQUENCE</scope>
    <source>
        <strain evidence="8">P38-E01</strain>
    </source>
</reference>
<dbReference type="InterPro" id="IPR003594">
    <property type="entry name" value="HATPase_dom"/>
</dbReference>
<dbReference type="InterPro" id="IPR050428">
    <property type="entry name" value="TCS_sensor_his_kinase"/>
</dbReference>
<sequence>MQFLYGAVQEEARHFAQVRLPALVDVVARGYPGAEVPGLRHPQVRGTAVQQSYDEVEAQLREAVSVVRGSIGRASRAGVRATAEDAQMYLARCQVSIFTAHDAPDSELRQWLMDFDHLVTRALHVQQRLRILAGSWPGVQRADCPVRMVIESAQGRIDGFQRVRYTYLPSTGEVFVEGRVAEALTVALAELLANSIAWSAEHIDVTVQEVQTGLRIVVEDYGIGLTAQQRVEAEQLLSQSTVIDTTNLTERLGFSVIGRLVHEYGFGVDVSAPSSGGGVRAAVMVPARMLRSAPAPPDPLPERRPLPGAAPREHADGPSGPVSAPMTTAQGLPKRRRQQPTSAPQAAPKPVTDALDAHAIVAGLQGLGHAIHTNFPADEGDSHER</sequence>
<keyword evidence="9" id="KW-1185">Reference proteome</keyword>
<gene>
    <name evidence="8" type="ORF">JGS22_015295</name>
</gene>
<evidence type="ECO:0000256" key="1">
    <source>
        <dbReference type="ARBA" id="ARBA00000085"/>
    </source>
</evidence>
<dbReference type="GO" id="GO:0005524">
    <property type="term" value="F:ATP binding"/>
    <property type="evidence" value="ECO:0007669"/>
    <property type="project" value="UniProtKB-KW"/>
</dbReference>